<dbReference type="PANTHER" id="PTHR11575">
    <property type="entry name" value="5'-NUCLEOTIDASE-RELATED"/>
    <property type="match status" value="1"/>
</dbReference>
<gene>
    <name evidence="4" type="ORF">CCMA1212_007486</name>
</gene>
<dbReference type="Pfam" id="PF00149">
    <property type="entry name" value="Metallophos"/>
    <property type="match status" value="1"/>
</dbReference>
<dbReference type="SUPFAM" id="SSF56300">
    <property type="entry name" value="Metallo-dependent phosphatases"/>
    <property type="match status" value="1"/>
</dbReference>
<evidence type="ECO:0000313" key="5">
    <source>
        <dbReference type="Proteomes" id="UP001642720"/>
    </source>
</evidence>
<dbReference type="InterPro" id="IPR006179">
    <property type="entry name" value="5_nucleotidase/apyrase"/>
</dbReference>
<sequence>MLVSRLFGALVAAAAVEAAQSGAVKPVAAPMRDLTWGQLNFLHTTDTHAWLSGHFLEPSFSADWGDYISFSQHMRKLADDKGADLLLIDTGDRIEGSGIYDGSVPKGVYEYDIYAQQKVDLLSSGNHELYRAYSVDMEHNTTVPNFKENYIASNLDYIDPNTGKRVPQAQRYRKFKTKNLGLNIVAFGFLFDFTGNANNSIVQPVADTIKEDWFQAAIKEKPDLFVVTGHVGVRMQEFRDIFTAIRKEDWDTPIAFFGGHLHIRDAVSYDSKSLAIASGRYLETIGWMSIDGIAKKQPKEDDSVEAEDQKGLSFTRKYIDNNLYGMYYHTGLNETTFPTKEGKKASQMIEDARKALDLDRRYGCAPRDLWMTRAPYPGKDSIYSWLEEEVLPSVVVNEDRKDKARLAIINTGGIRFDIFKGPFTRDDTFTVSPFNSGFRYVPDVPYEIAAKVIGILNSQAKIFIDGLPNTRRLTIPQQMYPRPNFDVADADEAAEDGHDEPETIEEISQDGNEDEARLELRGVDVIDNGELFGGYTTKDDIGKDGDDTVHKPIDFYAVPNCIQAEVGFSADDKPKAVDLVFVDFLLPWIIPALKFSGGDYGAKDVEPYMEGTLTTKLAEWISDNWKDEC</sequence>
<evidence type="ECO:0000313" key="4">
    <source>
        <dbReference type="EMBL" id="TFB00707.1"/>
    </source>
</evidence>
<dbReference type="InterPro" id="IPR053828">
    <property type="entry name" value="Nucleosidase_C"/>
</dbReference>
<evidence type="ECO:0000256" key="1">
    <source>
        <dbReference type="SAM" id="SignalP"/>
    </source>
</evidence>
<dbReference type="InterPro" id="IPR041823">
    <property type="entry name" value="YHR202W_N"/>
</dbReference>
<dbReference type="Proteomes" id="UP001642720">
    <property type="component" value="Unassembled WGS sequence"/>
</dbReference>
<dbReference type="Gene3D" id="3.60.21.10">
    <property type="match status" value="1"/>
</dbReference>
<proteinExistence type="predicted"/>
<protein>
    <submittedName>
        <fullName evidence="4">Secreted protein</fullName>
    </submittedName>
</protein>
<dbReference type="SUPFAM" id="SSF55816">
    <property type="entry name" value="5'-nucleotidase (syn. UDP-sugar hydrolase), C-terminal domain"/>
    <property type="match status" value="1"/>
</dbReference>
<dbReference type="InterPro" id="IPR036907">
    <property type="entry name" value="5'-Nucleotdase_C_sf"/>
</dbReference>
<dbReference type="InterPro" id="IPR004843">
    <property type="entry name" value="Calcineurin-like_PHP"/>
</dbReference>
<feature type="domain" description="Putative 5'-nucleotidase C-terminal" evidence="3">
    <location>
        <begin position="368"/>
        <end position="590"/>
    </location>
</feature>
<dbReference type="GeneID" id="300579104"/>
<keyword evidence="1" id="KW-0732">Signal</keyword>
<dbReference type="EMBL" id="PPTA01000010">
    <property type="protein sequence ID" value="TFB00707.1"/>
    <property type="molecule type" value="Genomic_DNA"/>
</dbReference>
<feature type="domain" description="Calcineurin-like phosphoesterase" evidence="2">
    <location>
        <begin position="40"/>
        <end position="263"/>
    </location>
</feature>
<dbReference type="InterPro" id="IPR014485">
    <property type="entry name" value="Pesterase_C1039"/>
</dbReference>
<dbReference type="PANTHER" id="PTHR11575:SF43">
    <property type="entry name" value="SER_THR PROTEIN PHOSPHATASE FAMILY (AFU_ORTHOLOGUE AFUA_3G04160)"/>
    <property type="match status" value="1"/>
</dbReference>
<feature type="signal peptide" evidence="1">
    <location>
        <begin position="1"/>
        <end position="18"/>
    </location>
</feature>
<evidence type="ECO:0000259" key="3">
    <source>
        <dbReference type="Pfam" id="PF21953"/>
    </source>
</evidence>
<dbReference type="CDD" id="cd07407">
    <property type="entry name" value="MPP_YHR202W_N"/>
    <property type="match status" value="1"/>
</dbReference>
<evidence type="ECO:0000259" key="2">
    <source>
        <dbReference type="Pfam" id="PF00149"/>
    </source>
</evidence>
<dbReference type="PIRSF" id="PIRSF017316">
    <property type="entry name" value="Pesterase_C1039"/>
    <property type="match status" value="1"/>
</dbReference>
<reference evidence="4 5" key="1">
    <citation type="submission" date="2018-01" db="EMBL/GenBank/DDBJ databases">
        <title>Genome characterization of the sugarcane-associated fungus Trichoderma ghanense CCMA-1212 and their application in lignocelulose bioconversion.</title>
        <authorList>
            <person name="Steindorff A.S."/>
            <person name="Mendes T.D."/>
            <person name="Vilela E.S.D."/>
            <person name="Rodrigues D.S."/>
            <person name="Formighieri E.F."/>
            <person name="Melo I.S."/>
            <person name="Favaro L.C.L."/>
        </authorList>
    </citation>
    <scope>NUCLEOTIDE SEQUENCE [LARGE SCALE GENOMIC DNA]</scope>
    <source>
        <strain evidence="4 5">CCMA-1212</strain>
    </source>
</reference>
<dbReference type="Pfam" id="PF21953">
    <property type="entry name" value="NadN_nucleosid_C"/>
    <property type="match status" value="1"/>
</dbReference>
<dbReference type="RefSeq" id="XP_073556908.1">
    <property type="nucleotide sequence ID" value="XM_073704654.1"/>
</dbReference>
<organism evidence="4 5">
    <name type="scientific">Trichoderma ghanense</name>
    <dbReference type="NCBI Taxonomy" id="65468"/>
    <lineage>
        <taxon>Eukaryota</taxon>
        <taxon>Fungi</taxon>
        <taxon>Dikarya</taxon>
        <taxon>Ascomycota</taxon>
        <taxon>Pezizomycotina</taxon>
        <taxon>Sordariomycetes</taxon>
        <taxon>Hypocreomycetidae</taxon>
        <taxon>Hypocreales</taxon>
        <taxon>Hypocreaceae</taxon>
        <taxon>Trichoderma</taxon>
    </lineage>
</organism>
<accession>A0ABY2GZJ0</accession>
<comment type="caution">
    <text evidence="4">The sequence shown here is derived from an EMBL/GenBank/DDBJ whole genome shotgun (WGS) entry which is preliminary data.</text>
</comment>
<dbReference type="Gene3D" id="3.90.780.10">
    <property type="entry name" value="5'-Nucleotidase, C-terminal domain"/>
    <property type="match status" value="2"/>
</dbReference>
<dbReference type="InterPro" id="IPR029052">
    <property type="entry name" value="Metallo-depent_PP-like"/>
</dbReference>
<feature type="chain" id="PRO_5045227728" evidence="1">
    <location>
        <begin position="19"/>
        <end position="629"/>
    </location>
</feature>
<name>A0ABY2GZJ0_9HYPO</name>
<keyword evidence="5" id="KW-1185">Reference proteome</keyword>